<dbReference type="GO" id="GO:0055085">
    <property type="term" value="P:transmembrane transport"/>
    <property type="evidence" value="ECO:0007669"/>
    <property type="project" value="InterPro"/>
</dbReference>
<feature type="transmembrane region" description="Helical" evidence="7">
    <location>
        <begin position="20"/>
        <end position="41"/>
    </location>
</feature>
<keyword evidence="5 7" id="KW-1133">Transmembrane helix</keyword>
<gene>
    <name evidence="9" type="ORF">ENN51_01985</name>
</gene>
<dbReference type="SUPFAM" id="SSF161098">
    <property type="entry name" value="MetI-like"/>
    <property type="match status" value="1"/>
</dbReference>
<keyword evidence="2 7" id="KW-0813">Transport</keyword>
<evidence type="ECO:0000256" key="5">
    <source>
        <dbReference type="ARBA" id="ARBA00022989"/>
    </source>
</evidence>
<dbReference type="InterPro" id="IPR051393">
    <property type="entry name" value="ABC_transporter_permease"/>
</dbReference>
<accession>A0A7V0T4K2</accession>
<dbReference type="EMBL" id="DSBX01000076">
    <property type="protein sequence ID" value="HDQ99045.1"/>
    <property type="molecule type" value="Genomic_DNA"/>
</dbReference>
<evidence type="ECO:0000256" key="4">
    <source>
        <dbReference type="ARBA" id="ARBA00022692"/>
    </source>
</evidence>
<dbReference type="PANTHER" id="PTHR30193:SF37">
    <property type="entry name" value="INNER MEMBRANE ABC TRANSPORTER PERMEASE PROTEIN YCJO"/>
    <property type="match status" value="1"/>
</dbReference>
<dbReference type="InterPro" id="IPR000515">
    <property type="entry name" value="MetI-like"/>
</dbReference>
<feature type="transmembrane region" description="Helical" evidence="7">
    <location>
        <begin position="78"/>
        <end position="98"/>
    </location>
</feature>
<feature type="transmembrane region" description="Helical" evidence="7">
    <location>
        <begin position="238"/>
        <end position="259"/>
    </location>
</feature>
<sequence>MFSRTFKKRLRETLAGYAYLLPALAVLASFRIIPIILSVRVSLYDWGMAGPRGFVGFANYLAVLTDAVFWRSLLNTGWYMVFTVPALVAFSLGIAILLNQRVRGLGAYRTIYYLPVVTSIVAVSIVWRWILHPDRGLLNYILSWVGADGLRWLQDPRGLFQLILGDTGNRLPELLRGPSIAMCSLILMGIWKGLGYNIVIFLAGLQNIPKTYYEAARIDGAGRWRTFRSITWPLISPTTYYILIMSSIVAFETFAQVWIMTGPPAGGPLSTTKVVMYYFYEQSFELWRLGYGASIAFFAFLIILALTLFQRFVLERRVHYG</sequence>
<comment type="similarity">
    <text evidence="7">Belongs to the binding-protein-dependent transport system permease family.</text>
</comment>
<dbReference type="PANTHER" id="PTHR30193">
    <property type="entry name" value="ABC TRANSPORTER PERMEASE PROTEIN"/>
    <property type="match status" value="1"/>
</dbReference>
<evidence type="ECO:0000256" key="3">
    <source>
        <dbReference type="ARBA" id="ARBA00022475"/>
    </source>
</evidence>
<evidence type="ECO:0000256" key="1">
    <source>
        <dbReference type="ARBA" id="ARBA00004651"/>
    </source>
</evidence>
<dbReference type="GO" id="GO:0005886">
    <property type="term" value="C:plasma membrane"/>
    <property type="evidence" value="ECO:0007669"/>
    <property type="project" value="UniProtKB-SubCell"/>
</dbReference>
<evidence type="ECO:0000259" key="8">
    <source>
        <dbReference type="PROSITE" id="PS50928"/>
    </source>
</evidence>
<name>A0A7V0T4K2_UNCW3</name>
<evidence type="ECO:0000256" key="6">
    <source>
        <dbReference type="ARBA" id="ARBA00023136"/>
    </source>
</evidence>
<dbReference type="InterPro" id="IPR035906">
    <property type="entry name" value="MetI-like_sf"/>
</dbReference>
<comment type="caution">
    <text evidence="9">The sequence shown here is derived from an EMBL/GenBank/DDBJ whole genome shotgun (WGS) entry which is preliminary data.</text>
</comment>
<dbReference type="Gene3D" id="1.10.3720.10">
    <property type="entry name" value="MetI-like"/>
    <property type="match status" value="1"/>
</dbReference>
<feature type="transmembrane region" description="Helical" evidence="7">
    <location>
        <begin position="110"/>
        <end position="130"/>
    </location>
</feature>
<dbReference type="AlphaFoldDB" id="A0A7V0T4K2"/>
<organism evidence="9">
    <name type="scientific">candidate division WOR-3 bacterium</name>
    <dbReference type="NCBI Taxonomy" id="2052148"/>
    <lineage>
        <taxon>Bacteria</taxon>
        <taxon>Bacteria division WOR-3</taxon>
    </lineage>
</organism>
<dbReference type="Pfam" id="PF00528">
    <property type="entry name" value="BPD_transp_1"/>
    <property type="match status" value="1"/>
</dbReference>
<reference evidence="9" key="1">
    <citation type="journal article" date="2020" name="mSystems">
        <title>Genome- and Community-Level Interaction Insights into Carbon Utilization and Element Cycling Functions of Hydrothermarchaeota in Hydrothermal Sediment.</title>
        <authorList>
            <person name="Zhou Z."/>
            <person name="Liu Y."/>
            <person name="Xu W."/>
            <person name="Pan J."/>
            <person name="Luo Z.H."/>
            <person name="Li M."/>
        </authorList>
    </citation>
    <scope>NUCLEOTIDE SEQUENCE [LARGE SCALE GENOMIC DNA]</scope>
    <source>
        <strain evidence="9">SpSt-1182</strain>
    </source>
</reference>
<evidence type="ECO:0000256" key="2">
    <source>
        <dbReference type="ARBA" id="ARBA00022448"/>
    </source>
</evidence>
<keyword evidence="6 7" id="KW-0472">Membrane</keyword>
<feature type="domain" description="ABC transmembrane type-1" evidence="8">
    <location>
        <begin position="73"/>
        <end position="310"/>
    </location>
</feature>
<feature type="transmembrane region" description="Helical" evidence="7">
    <location>
        <begin position="179"/>
        <end position="203"/>
    </location>
</feature>
<comment type="subcellular location">
    <subcellularLocation>
        <location evidence="1 7">Cell membrane</location>
        <topology evidence="1 7">Multi-pass membrane protein</topology>
    </subcellularLocation>
</comment>
<protein>
    <submittedName>
        <fullName evidence="9">Sugar ABC transporter permease</fullName>
    </submittedName>
</protein>
<dbReference type="Proteomes" id="UP000885672">
    <property type="component" value="Unassembled WGS sequence"/>
</dbReference>
<dbReference type="CDD" id="cd06261">
    <property type="entry name" value="TM_PBP2"/>
    <property type="match status" value="1"/>
</dbReference>
<dbReference type="PROSITE" id="PS50928">
    <property type="entry name" value="ABC_TM1"/>
    <property type="match status" value="1"/>
</dbReference>
<keyword evidence="3" id="KW-1003">Cell membrane</keyword>
<keyword evidence="4 7" id="KW-0812">Transmembrane</keyword>
<evidence type="ECO:0000313" key="9">
    <source>
        <dbReference type="EMBL" id="HDQ99045.1"/>
    </source>
</evidence>
<evidence type="ECO:0000256" key="7">
    <source>
        <dbReference type="RuleBase" id="RU363032"/>
    </source>
</evidence>
<proteinExistence type="inferred from homology"/>
<feature type="transmembrane region" description="Helical" evidence="7">
    <location>
        <begin position="289"/>
        <end position="309"/>
    </location>
</feature>